<evidence type="ECO:0000313" key="2">
    <source>
        <dbReference type="Proteomes" id="UP000015104"/>
    </source>
</evidence>
<evidence type="ECO:0000313" key="1">
    <source>
        <dbReference type="EnsemblMetazoa" id="tetur28g01260.1"/>
    </source>
</evidence>
<reference evidence="2" key="1">
    <citation type="submission" date="2011-08" db="EMBL/GenBank/DDBJ databases">
        <authorList>
            <person name="Rombauts S."/>
        </authorList>
    </citation>
    <scope>NUCLEOTIDE SEQUENCE</scope>
    <source>
        <strain evidence="2">London</strain>
    </source>
</reference>
<dbReference type="EnsemblMetazoa" id="tetur28g01260.1">
    <property type="protein sequence ID" value="tetur28g01260.1"/>
    <property type="gene ID" value="tetur28g01260"/>
</dbReference>
<reference evidence="1" key="2">
    <citation type="submission" date="2015-06" db="UniProtKB">
        <authorList>
            <consortium name="EnsemblMetazoa"/>
        </authorList>
    </citation>
    <scope>IDENTIFICATION</scope>
</reference>
<keyword evidence="2" id="KW-1185">Reference proteome</keyword>
<dbReference type="EMBL" id="CAEY01000738">
    <property type="status" value="NOT_ANNOTATED_CDS"/>
    <property type="molecule type" value="Genomic_DNA"/>
</dbReference>
<dbReference type="Proteomes" id="UP000015104">
    <property type="component" value="Unassembled WGS sequence"/>
</dbReference>
<accession>T1KZD8</accession>
<dbReference type="HOGENOM" id="CLU_3071306_0_0_1"/>
<dbReference type="AlphaFoldDB" id="T1KZD8"/>
<protein>
    <submittedName>
        <fullName evidence="1">Uncharacterized protein</fullName>
    </submittedName>
</protein>
<sequence>MLSDSGSERNWLGSSVVAELTREVKSTIKNLFEHERDSLRLSLLTKMMIINYS</sequence>
<organism evidence="1 2">
    <name type="scientific">Tetranychus urticae</name>
    <name type="common">Two-spotted spider mite</name>
    <dbReference type="NCBI Taxonomy" id="32264"/>
    <lineage>
        <taxon>Eukaryota</taxon>
        <taxon>Metazoa</taxon>
        <taxon>Ecdysozoa</taxon>
        <taxon>Arthropoda</taxon>
        <taxon>Chelicerata</taxon>
        <taxon>Arachnida</taxon>
        <taxon>Acari</taxon>
        <taxon>Acariformes</taxon>
        <taxon>Trombidiformes</taxon>
        <taxon>Prostigmata</taxon>
        <taxon>Eleutherengona</taxon>
        <taxon>Raphignathae</taxon>
        <taxon>Tetranychoidea</taxon>
        <taxon>Tetranychidae</taxon>
        <taxon>Tetranychus</taxon>
    </lineage>
</organism>
<name>T1KZD8_TETUR</name>
<proteinExistence type="predicted"/>